<feature type="signal peptide" evidence="1">
    <location>
        <begin position="1"/>
        <end position="23"/>
    </location>
</feature>
<accession>A0A2P8DRW7</accession>
<dbReference type="Pfam" id="PF01547">
    <property type="entry name" value="SBP_bac_1"/>
    <property type="match status" value="1"/>
</dbReference>
<dbReference type="PANTHER" id="PTHR43649">
    <property type="entry name" value="ARABINOSE-BINDING PROTEIN-RELATED"/>
    <property type="match status" value="1"/>
</dbReference>
<organism evidence="2 3">
    <name type="scientific">Murinocardiopsis flavida</name>
    <dbReference type="NCBI Taxonomy" id="645275"/>
    <lineage>
        <taxon>Bacteria</taxon>
        <taxon>Bacillati</taxon>
        <taxon>Actinomycetota</taxon>
        <taxon>Actinomycetes</taxon>
        <taxon>Streptosporangiales</taxon>
        <taxon>Nocardiopsidaceae</taxon>
        <taxon>Murinocardiopsis</taxon>
    </lineage>
</organism>
<proteinExistence type="predicted"/>
<keyword evidence="1" id="KW-0732">Signal</keyword>
<name>A0A2P8DRW7_9ACTN</name>
<dbReference type="OrthoDB" id="8317736at2"/>
<reference evidence="2 3" key="1">
    <citation type="submission" date="2018-03" db="EMBL/GenBank/DDBJ databases">
        <title>Genomic Encyclopedia of Archaeal and Bacterial Type Strains, Phase II (KMG-II): from individual species to whole genera.</title>
        <authorList>
            <person name="Goeker M."/>
        </authorList>
    </citation>
    <scope>NUCLEOTIDE SEQUENCE [LARGE SCALE GENOMIC DNA]</scope>
    <source>
        <strain evidence="2 3">DSM 45312</strain>
    </source>
</reference>
<sequence>MATPKSGAAAALALGLLAATACGGGPGGSGDDSMHVWMYQDSLVVVQEAAVERFNQDSEVDAVIDQVPGDSYQDKVRTVMKSRNRPDVFFNWGGGSIRPYVDADLLMPLDDLMDGDPEFAESFIPSVLDAGKIDGVQYGIPLRGTQPVLVFYNKDVFADAAAEPPETWEDVLELVDTFSDEGITPFALGGADTWTEQMWLQYLVDRIGGPEVFQRIQEGDAEGWRDPAVLKAAETVEDLVDRGAFGKNFASVSFTEGAASALLSEGKAAMHLMGSWEYSTHLDQAPEFAKDSLGYAAFPPMPEGEGDPANVVGNPTNYFSVTSDSAHTDAAAEFLKETSTDAYVKDMVENGEVPTTTDAEDALDDAPTPDFAAFQYEMVRDAPNFQLSWDQALPPETATPMADEIGKLFNGQSTPEQFVDALAELR</sequence>
<protein>
    <submittedName>
        <fullName evidence="2">Xylobiose transport system substrate-binding protein</fullName>
    </submittedName>
</protein>
<feature type="chain" id="PRO_5039002726" evidence="1">
    <location>
        <begin position="24"/>
        <end position="426"/>
    </location>
</feature>
<dbReference type="InterPro" id="IPR050490">
    <property type="entry name" value="Bact_solute-bd_prot1"/>
</dbReference>
<dbReference type="PANTHER" id="PTHR43649:SF14">
    <property type="entry name" value="BLR3389 PROTEIN"/>
    <property type="match status" value="1"/>
</dbReference>
<dbReference type="PROSITE" id="PS51257">
    <property type="entry name" value="PROKAR_LIPOPROTEIN"/>
    <property type="match status" value="1"/>
</dbReference>
<dbReference type="EMBL" id="PYGA01000002">
    <property type="protein sequence ID" value="PSK99958.1"/>
    <property type="molecule type" value="Genomic_DNA"/>
</dbReference>
<evidence type="ECO:0000256" key="1">
    <source>
        <dbReference type="SAM" id="SignalP"/>
    </source>
</evidence>
<dbReference type="Gene3D" id="3.40.190.10">
    <property type="entry name" value="Periplasmic binding protein-like II"/>
    <property type="match status" value="2"/>
</dbReference>
<dbReference type="InterPro" id="IPR006059">
    <property type="entry name" value="SBP"/>
</dbReference>
<evidence type="ECO:0000313" key="2">
    <source>
        <dbReference type="EMBL" id="PSK99958.1"/>
    </source>
</evidence>
<dbReference type="AlphaFoldDB" id="A0A2P8DRW7"/>
<evidence type="ECO:0000313" key="3">
    <source>
        <dbReference type="Proteomes" id="UP000240542"/>
    </source>
</evidence>
<dbReference type="Proteomes" id="UP000240542">
    <property type="component" value="Unassembled WGS sequence"/>
</dbReference>
<dbReference type="SUPFAM" id="SSF53850">
    <property type="entry name" value="Periplasmic binding protein-like II"/>
    <property type="match status" value="1"/>
</dbReference>
<gene>
    <name evidence="2" type="ORF">CLV63_10285</name>
</gene>
<keyword evidence="3" id="KW-1185">Reference proteome</keyword>
<dbReference type="RefSeq" id="WP_106581351.1">
    <property type="nucleotide sequence ID" value="NZ_PYGA01000002.1"/>
</dbReference>
<comment type="caution">
    <text evidence="2">The sequence shown here is derived from an EMBL/GenBank/DDBJ whole genome shotgun (WGS) entry which is preliminary data.</text>
</comment>